<dbReference type="GO" id="GO:0016874">
    <property type="term" value="F:ligase activity"/>
    <property type="evidence" value="ECO:0007669"/>
    <property type="project" value="UniProtKB-KW"/>
</dbReference>
<evidence type="ECO:0000313" key="3">
    <source>
        <dbReference type="EMBL" id="MDR6267835.1"/>
    </source>
</evidence>
<name>A0ABU1J6T4_9MICC</name>
<dbReference type="Proteomes" id="UP001185069">
    <property type="component" value="Unassembled WGS sequence"/>
</dbReference>
<comment type="similarity">
    <text evidence="1">Belongs to the Pup ligase/Pup deamidase family. Pup deamidase subfamily.</text>
</comment>
<evidence type="ECO:0000256" key="1">
    <source>
        <dbReference type="ARBA" id="ARBA00009114"/>
    </source>
</evidence>
<dbReference type="PIRSF" id="PIRSF018077">
    <property type="entry name" value="UCP018077"/>
    <property type="match status" value="1"/>
</dbReference>
<dbReference type="EMBL" id="JAVDQF010000001">
    <property type="protein sequence ID" value="MDR6267835.1"/>
    <property type="molecule type" value="Genomic_DNA"/>
</dbReference>
<keyword evidence="3" id="KW-0436">Ligase</keyword>
<dbReference type="InterPro" id="IPR022366">
    <property type="entry name" value="Pup_deamidase"/>
</dbReference>
<dbReference type="GO" id="GO:0000502">
    <property type="term" value="C:proteasome complex"/>
    <property type="evidence" value="ECO:0007669"/>
    <property type="project" value="UniProtKB-KW"/>
</dbReference>
<dbReference type="InterPro" id="IPR004347">
    <property type="entry name" value="Pup_ligase/deamidase"/>
</dbReference>
<evidence type="ECO:0000313" key="4">
    <source>
        <dbReference type="Proteomes" id="UP001185069"/>
    </source>
</evidence>
<sequence length="554" mass="60938">MTAIRVMGAETEYGIHVPGAPGLNATWLSSQVVHSYAMFAAQHAAGGAETRWDYTDENPLADARGWALPRDQAHPSQLTDDPAAAAPSGESWAGPGGRPDVLTAAGIALSDWDSADGALDTADRVDAPPMVMNMVLGNGARLYVDHAHPEYSSPEVTNPEDAVTWDFAGDEVARRILADLAERRANGEPELPEIQLYKNNTDSKAASYGSHENYLMPRQLPFGQIVSGLTPFFITRQLICGAGRVGLGQDAAVPGFQLSQRADFFEAEVGLETTIRRPIINTRDEPHSVADKYRRLHVIIGDANLSQVSHYLKFGSTALVLDLIERGLAPQLEVWEPVEALQAVSHDVSGQNKYRLIDGRRVTALDIQWMYFEAAQRAAEQRPDRHTAGVLQRWADVLTGLATGYREVSGKVEWAAKLALLEQYRERDGLAWDDPRLALIDLQWADVRLDKGLANRLQVRGRLDTVVSAARIESAVLRPPEDTRAYFRGECIRRFGASVVGASWDSVIFERPAQRRLQKVPTREPLRGTKALTGELFEAHADLEDFLQSLLGGI</sequence>
<reference evidence="3 4" key="1">
    <citation type="submission" date="2023-07" db="EMBL/GenBank/DDBJ databases">
        <title>Sequencing the genomes of 1000 actinobacteria strains.</title>
        <authorList>
            <person name="Klenk H.-P."/>
        </authorList>
    </citation>
    <scope>NUCLEOTIDE SEQUENCE [LARGE SCALE GENOMIC DNA]</scope>
    <source>
        <strain evidence="3 4">DSM 14555</strain>
    </source>
</reference>
<dbReference type="PANTHER" id="PTHR42307">
    <property type="entry name" value="PUP DEAMIDASE/DEPUPYLASE"/>
    <property type="match status" value="1"/>
</dbReference>
<comment type="caution">
    <text evidence="3">The sequence shown here is derived from an EMBL/GenBank/DDBJ whole genome shotgun (WGS) entry which is preliminary data.</text>
</comment>
<dbReference type="NCBIfam" id="TIGR03688">
    <property type="entry name" value="depupylase_Dop"/>
    <property type="match status" value="1"/>
</dbReference>
<organism evidence="3 4">
    <name type="scientific">Arthrobacter russicus</name>
    <dbReference type="NCBI Taxonomy" id="172040"/>
    <lineage>
        <taxon>Bacteria</taxon>
        <taxon>Bacillati</taxon>
        <taxon>Actinomycetota</taxon>
        <taxon>Actinomycetes</taxon>
        <taxon>Micrococcales</taxon>
        <taxon>Micrococcaceae</taxon>
        <taxon>Arthrobacter</taxon>
    </lineage>
</organism>
<dbReference type="Pfam" id="PF03136">
    <property type="entry name" value="Pup_ligase"/>
    <property type="match status" value="1"/>
</dbReference>
<gene>
    <name evidence="3" type="ORF">JOE69_000073</name>
</gene>
<dbReference type="EC" id="6.3.2.-" evidence="3"/>
<keyword evidence="4" id="KW-1185">Reference proteome</keyword>
<protein>
    <submittedName>
        <fullName evidence="3">Proteasome accessory factor A</fullName>
        <ecNumber evidence="3">6.3.2.-</ecNumber>
    </submittedName>
</protein>
<accession>A0ABU1J6T4</accession>
<evidence type="ECO:0000256" key="2">
    <source>
        <dbReference type="SAM" id="MobiDB-lite"/>
    </source>
</evidence>
<keyword evidence="3" id="KW-0647">Proteasome</keyword>
<dbReference type="RefSeq" id="WP_309795096.1">
    <property type="nucleotide sequence ID" value="NZ_BAAAHY010000006.1"/>
</dbReference>
<dbReference type="PANTHER" id="PTHR42307:SF2">
    <property type="entry name" value="PUP DEAMIDASE_DEPUPYLASE"/>
    <property type="match status" value="1"/>
</dbReference>
<feature type="region of interest" description="Disordered" evidence="2">
    <location>
        <begin position="72"/>
        <end position="99"/>
    </location>
</feature>
<proteinExistence type="inferred from homology"/>